<dbReference type="PANTHER" id="PTHR24413">
    <property type="entry name" value="SPECKLE-TYPE POZ PROTEIN"/>
    <property type="match status" value="1"/>
</dbReference>
<dbReference type="InterPro" id="IPR000210">
    <property type="entry name" value="BTB/POZ_dom"/>
</dbReference>
<keyword evidence="3" id="KW-1185">Reference proteome</keyword>
<gene>
    <name evidence="2" type="ORF">NEOLI_004571</name>
</gene>
<dbReference type="Gene3D" id="3.30.710.10">
    <property type="entry name" value="Potassium Channel Kv1.1, Chain A"/>
    <property type="match status" value="1"/>
</dbReference>
<evidence type="ECO:0000259" key="1">
    <source>
        <dbReference type="PROSITE" id="PS50097"/>
    </source>
</evidence>
<feature type="domain" description="BTB" evidence="1">
    <location>
        <begin position="195"/>
        <end position="279"/>
    </location>
</feature>
<dbReference type="InterPro" id="IPR011333">
    <property type="entry name" value="SKP1/BTB/POZ_sf"/>
</dbReference>
<sequence length="402" mass="45345">MSVPVIVAKAARKLEYDMLLPDIDRLFGDATSGEEQAAVPSTPPKVRGQIMLGLDSGWTAVLKAHAESARFKIPHLSFFLYARPRDHEEVFGNHWTRTASYDISVTWCSRDGTKSVAAMSLKTQTRSYSKKNDSWGWENFTEVETPYRKELSAHLKLTIYESPAPIEISSRHLNYKQELLQLYGKLLQSPDSSNEDLVIAASQLGSSESTDIFVSKNILCERSDFFKNMINGQFSETMSGKQRKVNSVLVAVIEMETIDVTALKAILHWLHTDTIKFSDFEILHAAPEEATTPGLEKLANPLLVYRLCDMYQIDRLKSLALAYTRAALNKDNVIDVLQKDDAQAVSDYPELYQVFINLFKLHHSQIRVTDKFLFAVTGSSSEALQGFWRQVLKSLLELTPQG</sequence>
<dbReference type="SMART" id="SM00225">
    <property type="entry name" value="BTB"/>
    <property type="match status" value="1"/>
</dbReference>
<dbReference type="EMBL" id="LXFE01001572">
    <property type="protein sequence ID" value="OLL23467.1"/>
    <property type="molecule type" value="Genomic_DNA"/>
</dbReference>
<proteinExistence type="predicted"/>
<organism evidence="2 3">
    <name type="scientific">Neolecta irregularis (strain DAH-3)</name>
    <dbReference type="NCBI Taxonomy" id="1198029"/>
    <lineage>
        <taxon>Eukaryota</taxon>
        <taxon>Fungi</taxon>
        <taxon>Dikarya</taxon>
        <taxon>Ascomycota</taxon>
        <taxon>Taphrinomycotina</taxon>
        <taxon>Neolectales</taxon>
        <taxon>Neolectaceae</taxon>
        <taxon>Neolecta</taxon>
    </lineage>
</organism>
<dbReference type="AlphaFoldDB" id="A0A1U7LLD6"/>
<dbReference type="CDD" id="cd18186">
    <property type="entry name" value="BTB_POZ_ZBTB_KLHL-like"/>
    <property type="match status" value="1"/>
</dbReference>
<dbReference type="InterPro" id="IPR002083">
    <property type="entry name" value="MATH/TRAF_dom"/>
</dbReference>
<dbReference type="SUPFAM" id="SSF54695">
    <property type="entry name" value="POZ domain"/>
    <property type="match status" value="1"/>
</dbReference>
<dbReference type="CDD" id="cd00121">
    <property type="entry name" value="MATH"/>
    <property type="match status" value="1"/>
</dbReference>
<dbReference type="Proteomes" id="UP000186594">
    <property type="component" value="Unassembled WGS sequence"/>
</dbReference>
<protein>
    <recommendedName>
        <fullName evidence="1">BTB domain-containing protein</fullName>
    </recommendedName>
</protein>
<evidence type="ECO:0000313" key="2">
    <source>
        <dbReference type="EMBL" id="OLL23467.1"/>
    </source>
</evidence>
<dbReference type="PROSITE" id="PS50097">
    <property type="entry name" value="BTB"/>
    <property type="match status" value="1"/>
</dbReference>
<reference evidence="2 3" key="1">
    <citation type="submission" date="2016-04" db="EMBL/GenBank/DDBJ databases">
        <title>Evolutionary innovation and constraint leading to complex multicellularity in the Ascomycota.</title>
        <authorList>
            <person name="Cisse O."/>
            <person name="Nguyen A."/>
            <person name="Hewitt D.A."/>
            <person name="Jedd G."/>
            <person name="Stajich J.E."/>
        </authorList>
    </citation>
    <scope>NUCLEOTIDE SEQUENCE [LARGE SCALE GENOMIC DNA]</scope>
    <source>
        <strain evidence="2 3">DAH-3</strain>
    </source>
</reference>
<name>A0A1U7LLD6_NEOID</name>
<dbReference type="GO" id="GO:0030163">
    <property type="term" value="P:protein catabolic process"/>
    <property type="evidence" value="ECO:0007669"/>
    <property type="project" value="UniProtKB-ARBA"/>
</dbReference>
<comment type="caution">
    <text evidence="2">The sequence shown here is derived from an EMBL/GenBank/DDBJ whole genome shotgun (WGS) entry which is preliminary data.</text>
</comment>
<accession>A0A1U7LLD6</accession>
<evidence type="ECO:0000313" key="3">
    <source>
        <dbReference type="Proteomes" id="UP000186594"/>
    </source>
</evidence>
<dbReference type="OrthoDB" id="6359816at2759"/>
<dbReference type="Pfam" id="PF00651">
    <property type="entry name" value="BTB"/>
    <property type="match status" value="1"/>
</dbReference>